<sequence length="250" mass="27120">MADPTVKRNIVVVGGAAGIGREIARQFARSGDRVAVADINKQAIEELTADSEGSIFGYYVDVSSWESVCHWADDLIRRFPAIDSFIYSAGITNRRPFLEIDWPAWQKTMAVNLHGLFYCLKAVLPLMRQQQGASVVIIGSGSAITGTGGGVHYAASKGGAFGLLRALVAELGRKGIHCNVVAPRVIQSEMLDRLYPDPDDKQKLIDQIPIGRLGQPADIAALVRFLSQQEAQYIHGQIILADGGRTFQAD</sequence>
<protein>
    <submittedName>
        <fullName evidence="3">3-oxoacyl-[acyl-carrier protein] reductase</fullName>
        <ecNumber evidence="3">1.1.1.100</ecNumber>
    </submittedName>
</protein>
<evidence type="ECO:0000256" key="1">
    <source>
        <dbReference type="ARBA" id="ARBA00006484"/>
    </source>
</evidence>
<dbReference type="CDD" id="cd05233">
    <property type="entry name" value="SDR_c"/>
    <property type="match status" value="1"/>
</dbReference>
<dbReference type="Pfam" id="PF13561">
    <property type="entry name" value="adh_short_C2"/>
    <property type="match status" value="1"/>
</dbReference>
<dbReference type="Gene3D" id="3.40.50.720">
    <property type="entry name" value="NAD(P)-binding Rossmann-like Domain"/>
    <property type="match status" value="1"/>
</dbReference>
<dbReference type="PANTHER" id="PTHR42760">
    <property type="entry name" value="SHORT-CHAIN DEHYDROGENASES/REDUCTASES FAMILY MEMBER"/>
    <property type="match status" value="1"/>
</dbReference>
<gene>
    <name evidence="3" type="ORF">JOD01_003348</name>
</gene>
<dbReference type="EMBL" id="JAFBEB010000014">
    <property type="protein sequence ID" value="MBM7591697.1"/>
    <property type="molecule type" value="Genomic_DNA"/>
</dbReference>
<dbReference type="RefSeq" id="WP_204519395.1">
    <property type="nucleotide sequence ID" value="NZ_BAABIN010000012.1"/>
</dbReference>
<proteinExistence type="inferred from homology"/>
<dbReference type="Proteomes" id="UP000717624">
    <property type="component" value="Unassembled WGS sequence"/>
</dbReference>
<accession>A0A938XWX3</accession>
<dbReference type="FunFam" id="3.40.50.720:FF:000173">
    <property type="entry name" value="3-oxoacyl-[acyl-carrier protein] reductase"/>
    <property type="match status" value="1"/>
</dbReference>
<dbReference type="PRINTS" id="PR00081">
    <property type="entry name" value="GDHRDH"/>
</dbReference>
<dbReference type="GO" id="GO:0004316">
    <property type="term" value="F:3-oxoacyl-[acyl-carrier-protein] reductase (NADPH) activity"/>
    <property type="evidence" value="ECO:0007669"/>
    <property type="project" value="UniProtKB-EC"/>
</dbReference>
<evidence type="ECO:0000313" key="4">
    <source>
        <dbReference type="Proteomes" id="UP000717624"/>
    </source>
</evidence>
<dbReference type="AlphaFoldDB" id="A0A938XWX3"/>
<dbReference type="InterPro" id="IPR036291">
    <property type="entry name" value="NAD(P)-bd_dom_sf"/>
</dbReference>
<dbReference type="InterPro" id="IPR002347">
    <property type="entry name" value="SDR_fam"/>
</dbReference>
<dbReference type="SUPFAM" id="SSF51735">
    <property type="entry name" value="NAD(P)-binding Rossmann-fold domains"/>
    <property type="match status" value="1"/>
</dbReference>
<comment type="caution">
    <text evidence="3">The sequence shown here is derived from an EMBL/GenBank/DDBJ whole genome shotgun (WGS) entry which is preliminary data.</text>
</comment>
<comment type="similarity">
    <text evidence="1">Belongs to the short-chain dehydrogenases/reductases (SDR) family.</text>
</comment>
<organism evidence="3 4">
    <name type="scientific">Brevibacillus fulvus</name>
    <dbReference type="NCBI Taxonomy" id="1125967"/>
    <lineage>
        <taxon>Bacteria</taxon>
        <taxon>Bacillati</taxon>
        <taxon>Bacillota</taxon>
        <taxon>Bacilli</taxon>
        <taxon>Bacillales</taxon>
        <taxon>Paenibacillaceae</taxon>
        <taxon>Brevibacillus</taxon>
    </lineage>
</organism>
<reference evidence="3" key="1">
    <citation type="submission" date="2021-01" db="EMBL/GenBank/DDBJ databases">
        <title>Genomic Encyclopedia of Type Strains, Phase IV (KMG-IV): sequencing the most valuable type-strain genomes for metagenomic binning, comparative biology and taxonomic classification.</title>
        <authorList>
            <person name="Goeker M."/>
        </authorList>
    </citation>
    <scope>NUCLEOTIDE SEQUENCE</scope>
    <source>
        <strain evidence="3">DSM 25523</strain>
    </source>
</reference>
<evidence type="ECO:0000313" key="3">
    <source>
        <dbReference type="EMBL" id="MBM7591697.1"/>
    </source>
</evidence>
<dbReference type="EC" id="1.1.1.100" evidence="3"/>
<keyword evidence="4" id="KW-1185">Reference proteome</keyword>
<name>A0A938XWX3_9BACL</name>
<keyword evidence="2 3" id="KW-0560">Oxidoreductase</keyword>
<evidence type="ECO:0000256" key="2">
    <source>
        <dbReference type="ARBA" id="ARBA00023002"/>
    </source>
</evidence>